<dbReference type="EMBL" id="OZ075116">
    <property type="protein sequence ID" value="CAL5077046.1"/>
    <property type="molecule type" value="Genomic_DNA"/>
</dbReference>
<sequence>MAEIVGSVLVQEGLSKALSFIMGKREEKASEGLSAERLEMAVSEMEFALERTVKLPVTDVSLLHRRKMIRRAYLEGIELLNKHKSQALQVQEEIGQGSKRKRWFISRVKNNLSFSSSFSGLKMDDVRRFEWFADHAGKFVRDVESGCSLRHYIFCNPHVRHLLEGKTLRYEALQGSRLLRRLYMQPVCFEGRGVETVMIYQYKDSKIPERSFNLVLILRLSESTDIAEIAVKCLRSMASQFKLVAEVAIGELTLLPNLQYIVHSHARCYAEIDLESYNNDSQYLRPDPICCKENGQGPCANGVFPEEVIHFFFRCSVSALDCSSSGSSDGAGRRRAVAMRDWRAPLNLTVGCMPHHVYNSEQQLQESYTLEIFGDDEERGDVSIHKGGEMLRSKATDFFLRQPELTEYRMLWISKHGVVGFFMEKPASSKRACAPKTTGRMSSRMAAACHRSMSLQRRSMKQKGTEEPEHGHKCPFGPWAVARGMQSLLDVG</sequence>
<dbReference type="AlphaFoldDB" id="A0ABC9H904"/>
<dbReference type="EMBL" id="CAXIPR030002824">
    <property type="protein sequence ID" value="CAM0150097.1"/>
    <property type="molecule type" value="Genomic_DNA"/>
</dbReference>
<dbReference type="PANTHER" id="PTHR33377">
    <property type="entry name" value="OS10G0134700 PROTEIN-RELATED"/>
    <property type="match status" value="1"/>
</dbReference>
<evidence type="ECO:0000313" key="2">
    <source>
        <dbReference type="EMBL" id="CAL5077046.1"/>
    </source>
</evidence>
<evidence type="ECO:0000313" key="4">
    <source>
        <dbReference type="Proteomes" id="UP001497457"/>
    </source>
</evidence>
<feature type="compositionally biased region" description="Basic and acidic residues" evidence="1">
    <location>
        <begin position="463"/>
        <end position="472"/>
    </location>
</feature>
<reference evidence="3" key="1">
    <citation type="submission" date="2024-10" db="EMBL/GenBank/DDBJ databases">
        <authorList>
            <person name="Ryan C."/>
        </authorList>
    </citation>
    <scope>NUCLEOTIDE SEQUENCE [LARGE SCALE GENOMIC DNA]</scope>
</reference>
<dbReference type="SMART" id="SM01157">
    <property type="entry name" value="DUF1719"/>
    <property type="match status" value="1"/>
</dbReference>
<dbReference type="Pfam" id="PF08224">
    <property type="entry name" value="DUF1719"/>
    <property type="match status" value="1"/>
</dbReference>
<evidence type="ECO:0000313" key="3">
    <source>
        <dbReference type="EMBL" id="CAM0150097.1"/>
    </source>
</evidence>
<organism evidence="3 4">
    <name type="scientific">Urochloa decumbens</name>
    <dbReference type="NCBI Taxonomy" id="240449"/>
    <lineage>
        <taxon>Eukaryota</taxon>
        <taxon>Viridiplantae</taxon>
        <taxon>Streptophyta</taxon>
        <taxon>Embryophyta</taxon>
        <taxon>Tracheophyta</taxon>
        <taxon>Spermatophyta</taxon>
        <taxon>Magnoliopsida</taxon>
        <taxon>Liliopsida</taxon>
        <taxon>Poales</taxon>
        <taxon>Poaceae</taxon>
        <taxon>PACMAD clade</taxon>
        <taxon>Panicoideae</taxon>
        <taxon>Panicodae</taxon>
        <taxon>Paniceae</taxon>
        <taxon>Melinidinae</taxon>
        <taxon>Urochloa</taxon>
    </lineage>
</organism>
<dbReference type="Proteomes" id="UP001497457">
    <property type="component" value="Chromosome 6rd"/>
</dbReference>
<accession>A0ABC9H904</accession>
<dbReference type="InterPro" id="IPR013181">
    <property type="entry name" value="DUF1719"/>
</dbReference>
<dbReference type="Proteomes" id="UP001497457">
    <property type="component" value="Unassembled WGS sequence"/>
</dbReference>
<name>A0ABC9H904_9POAL</name>
<feature type="region of interest" description="Disordered" evidence="1">
    <location>
        <begin position="452"/>
        <end position="475"/>
    </location>
</feature>
<proteinExistence type="predicted"/>
<dbReference type="PANTHER" id="PTHR33377:SF4">
    <property type="entry name" value="OS07G0285800 PROTEIN"/>
    <property type="match status" value="1"/>
</dbReference>
<gene>
    <name evidence="2" type="ORF">URODEC1_LOCUS106481</name>
    <name evidence="3" type="ORF">URODEC1_LOCUS123213</name>
</gene>
<protein>
    <submittedName>
        <fullName evidence="3">Uncharacterized protein</fullName>
    </submittedName>
</protein>
<evidence type="ECO:0000256" key="1">
    <source>
        <dbReference type="SAM" id="MobiDB-lite"/>
    </source>
</evidence>
<keyword evidence="4" id="KW-1185">Reference proteome</keyword>